<feature type="transmembrane region" description="Helical" evidence="2">
    <location>
        <begin position="83"/>
        <end position="100"/>
    </location>
</feature>
<gene>
    <name evidence="3" type="ORF">ABK905_09515</name>
</gene>
<keyword evidence="2" id="KW-1133">Transmembrane helix</keyword>
<evidence type="ECO:0000313" key="3">
    <source>
        <dbReference type="EMBL" id="XBS71172.1"/>
    </source>
</evidence>
<comment type="subcellular location">
    <subcellularLocation>
        <location evidence="1">Cell membrane</location>
        <topology evidence="1">Multi-pass membrane protein</topology>
    </subcellularLocation>
</comment>
<dbReference type="GO" id="GO:0055085">
    <property type="term" value="P:transmembrane transport"/>
    <property type="evidence" value="ECO:0007669"/>
    <property type="project" value="InterPro"/>
</dbReference>
<keyword evidence="2" id="KW-0472">Membrane</keyword>
<dbReference type="Pfam" id="PF00950">
    <property type="entry name" value="ABC-3"/>
    <property type="match status" value="1"/>
</dbReference>
<feature type="transmembrane region" description="Helical" evidence="2">
    <location>
        <begin position="51"/>
        <end position="71"/>
    </location>
</feature>
<protein>
    <submittedName>
        <fullName evidence="3">Metal ABC transporter permease</fullName>
    </submittedName>
</protein>
<name>A0AAU7QEU1_9GAMM</name>
<keyword evidence="1 2" id="KW-0812">Transmembrane</keyword>
<dbReference type="GO" id="GO:0043190">
    <property type="term" value="C:ATP-binding cassette (ABC) transporter complex"/>
    <property type="evidence" value="ECO:0007669"/>
    <property type="project" value="InterPro"/>
</dbReference>
<comment type="similarity">
    <text evidence="1">Belongs to the ABC-3 integral membrane protein family.</text>
</comment>
<evidence type="ECO:0000256" key="1">
    <source>
        <dbReference type="RuleBase" id="RU003943"/>
    </source>
</evidence>
<evidence type="ECO:0000256" key="2">
    <source>
        <dbReference type="SAM" id="Phobius"/>
    </source>
</evidence>
<organism evidence="3">
    <name type="scientific">Acerihabitans sp. KWT182</name>
    <dbReference type="NCBI Taxonomy" id="3157919"/>
    <lineage>
        <taxon>Bacteria</taxon>
        <taxon>Pseudomonadati</taxon>
        <taxon>Pseudomonadota</taxon>
        <taxon>Gammaproteobacteria</taxon>
        <taxon>Enterobacterales</taxon>
        <taxon>Pectobacteriaceae</taxon>
        <taxon>Acerihabitans</taxon>
    </lineage>
</organism>
<accession>A0AAU7QEU1</accession>
<dbReference type="EMBL" id="CP157947">
    <property type="protein sequence ID" value="XBS71172.1"/>
    <property type="molecule type" value="Genomic_DNA"/>
</dbReference>
<sequence length="121" mass="12832">MFSGIMMNTWLAATLIAAVAGLVGFFVVIRGSSFAAHTLPLGTFPGAALAGWFGVNTLFGLILFAGLGVIGISRLGRLGRHEVATALSLVMLLALGTLFFKHEQPVFTASLCVALRRDPWR</sequence>
<reference evidence="3" key="1">
    <citation type="submission" date="2024-06" db="EMBL/GenBank/DDBJ databases">
        <authorList>
            <person name="Coelho C."/>
            <person name="Bento M."/>
            <person name="Garcia E."/>
            <person name="Camelo A."/>
            <person name="Brandao I."/>
            <person name="Espirito Santo C."/>
            <person name="Trovao J."/>
            <person name="Verissimo A."/>
            <person name="Costa J."/>
            <person name="Tiago I."/>
        </authorList>
    </citation>
    <scope>NUCLEOTIDE SEQUENCE</scope>
    <source>
        <strain evidence="3">KWT182</strain>
    </source>
</reference>
<dbReference type="AlphaFoldDB" id="A0AAU7QEU1"/>
<dbReference type="InterPro" id="IPR001626">
    <property type="entry name" value="ABC_TroCD"/>
</dbReference>
<proteinExistence type="inferred from homology"/>
<keyword evidence="1" id="KW-0813">Transport</keyword>